<dbReference type="PANTHER" id="PTHR37691:SF1">
    <property type="entry name" value="BLR3518 PROTEIN"/>
    <property type="match status" value="1"/>
</dbReference>
<evidence type="ECO:0000256" key="1">
    <source>
        <dbReference type="SAM" id="SignalP"/>
    </source>
</evidence>
<dbReference type="InterPro" id="IPR003787">
    <property type="entry name" value="Sulphur_relay_DsrE/F-like"/>
</dbReference>
<feature type="signal peptide" evidence="1">
    <location>
        <begin position="1"/>
        <end position="25"/>
    </location>
</feature>
<comment type="caution">
    <text evidence="2">The sequence shown here is derived from an EMBL/GenBank/DDBJ whole genome shotgun (WGS) entry which is preliminary data.</text>
</comment>
<feature type="chain" id="PRO_5033016845" evidence="1">
    <location>
        <begin position="26"/>
        <end position="196"/>
    </location>
</feature>
<dbReference type="SUPFAM" id="SSF75169">
    <property type="entry name" value="DsrEFH-like"/>
    <property type="match status" value="1"/>
</dbReference>
<dbReference type="InterPro" id="IPR027396">
    <property type="entry name" value="DsrEFH-like"/>
</dbReference>
<dbReference type="EMBL" id="JAAZQD010000001">
    <property type="protein sequence ID" value="NKZ37921.1"/>
    <property type="molecule type" value="Genomic_DNA"/>
</dbReference>
<proteinExistence type="predicted"/>
<keyword evidence="3" id="KW-1185">Reference proteome</keyword>
<dbReference type="Gene3D" id="3.40.1260.10">
    <property type="entry name" value="DsrEFH-like"/>
    <property type="match status" value="1"/>
</dbReference>
<dbReference type="PANTHER" id="PTHR37691">
    <property type="entry name" value="BLR3518 PROTEIN"/>
    <property type="match status" value="1"/>
</dbReference>
<gene>
    <name evidence="2" type="ORF">HF690_03010</name>
</gene>
<accession>A0A846ZKJ9</accession>
<evidence type="ECO:0000313" key="3">
    <source>
        <dbReference type="Proteomes" id="UP000541636"/>
    </source>
</evidence>
<keyword evidence="1" id="KW-0732">Signal</keyword>
<dbReference type="Pfam" id="PF02635">
    <property type="entry name" value="DsrE"/>
    <property type="match status" value="1"/>
</dbReference>
<dbReference type="RefSeq" id="WP_168608388.1">
    <property type="nucleotide sequence ID" value="NZ_JAAZQD010000001.1"/>
</dbReference>
<protein>
    <submittedName>
        <fullName evidence="2">DsrE family protein</fullName>
    </submittedName>
</protein>
<dbReference type="AlphaFoldDB" id="A0A846ZKJ9"/>
<reference evidence="2 3" key="1">
    <citation type="journal article" date="2017" name="Int. J. Syst. Evol. Microbiol.">
        <title>Oleiagrimonas citrea sp. nov., a marine bacterium isolated from tidal flat sediment and emended description of the genus Oleiagrimonas Fang et al. 2015 and Oleiagrimonas soli.</title>
        <authorList>
            <person name="Yang S.H."/>
            <person name="Seo H.S."/>
            <person name="Seong C.N."/>
            <person name="Kwon K.K."/>
        </authorList>
    </citation>
    <scope>NUCLEOTIDE SEQUENCE [LARGE SCALE GENOMIC DNA]</scope>
    <source>
        <strain evidence="2 3">MEBiC09124</strain>
    </source>
</reference>
<sequence>MNIGKSGRSVLVALALCAFALPSLAAEHHQAPKHKAAEVSWIHPVIAKFGGVHPRTDVDMQPDPAVDYKVFVDVVSANDDPGKMSGSLDRLARLVNLMGFAKVPSDHVHIVALLEGKATPLALDNATYRKLFKHDNPNLAVLHALKKAGVKLMICSQAMAGHGIKDDQIDSAVTITLSALTDTVIYGHRGYSYMQL</sequence>
<organism evidence="2 3">
    <name type="scientific">Oleiagrimonas citrea</name>
    <dbReference type="NCBI Taxonomy" id="1665687"/>
    <lineage>
        <taxon>Bacteria</taxon>
        <taxon>Pseudomonadati</taxon>
        <taxon>Pseudomonadota</taxon>
        <taxon>Gammaproteobacteria</taxon>
        <taxon>Lysobacterales</taxon>
        <taxon>Rhodanobacteraceae</taxon>
        <taxon>Oleiagrimonas</taxon>
    </lineage>
</organism>
<evidence type="ECO:0000313" key="2">
    <source>
        <dbReference type="EMBL" id="NKZ37921.1"/>
    </source>
</evidence>
<name>A0A846ZKJ9_9GAMM</name>
<dbReference type="Proteomes" id="UP000541636">
    <property type="component" value="Unassembled WGS sequence"/>
</dbReference>